<gene>
    <name evidence="12" type="primary">LOC115223593</name>
</gene>
<evidence type="ECO:0000256" key="9">
    <source>
        <dbReference type="RuleBase" id="RU003500"/>
    </source>
</evidence>
<evidence type="ECO:0000256" key="5">
    <source>
        <dbReference type="ARBA" id="ARBA00022530"/>
    </source>
</evidence>
<feature type="compositionally biased region" description="Low complexity" evidence="10">
    <location>
        <begin position="14"/>
        <end position="37"/>
    </location>
</feature>
<keyword evidence="7" id="KW-1015">Disulfide bond</keyword>
<evidence type="ECO:0000256" key="2">
    <source>
        <dbReference type="ARBA" id="ARBA00005683"/>
    </source>
</evidence>
<dbReference type="GO" id="GO:0005125">
    <property type="term" value="F:cytokine activity"/>
    <property type="evidence" value="ECO:0007669"/>
    <property type="project" value="TreeGrafter"/>
</dbReference>
<dbReference type="GO" id="GO:0045165">
    <property type="term" value="P:cell fate commitment"/>
    <property type="evidence" value="ECO:0007669"/>
    <property type="project" value="TreeGrafter"/>
</dbReference>
<dbReference type="InterPro" id="IPR043158">
    <property type="entry name" value="Wnt_C"/>
</dbReference>
<keyword evidence="6 9" id="KW-0879">Wnt signaling pathway</keyword>
<dbReference type="GO" id="GO:0030182">
    <property type="term" value="P:neuron differentiation"/>
    <property type="evidence" value="ECO:0007669"/>
    <property type="project" value="TreeGrafter"/>
</dbReference>
<proteinExistence type="inferred from homology"/>
<dbReference type="Pfam" id="PF00110">
    <property type="entry name" value="wnt"/>
    <property type="match status" value="1"/>
</dbReference>
<evidence type="ECO:0000256" key="3">
    <source>
        <dbReference type="ARBA" id="ARBA00022473"/>
    </source>
</evidence>
<dbReference type="RefSeq" id="XP_029650103.2">
    <property type="nucleotide sequence ID" value="XM_029794243.2"/>
</dbReference>
<organism evidence="11 12">
    <name type="scientific">Octopus sinensis</name>
    <name type="common">East Asian common octopus</name>
    <dbReference type="NCBI Taxonomy" id="2607531"/>
    <lineage>
        <taxon>Eukaryota</taxon>
        <taxon>Metazoa</taxon>
        <taxon>Spiralia</taxon>
        <taxon>Lophotrochozoa</taxon>
        <taxon>Mollusca</taxon>
        <taxon>Cephalopoda</taxon>
        <taxon>Coleoidea</taxon>
        <taxon>Octopodiformes</taxon>
        <taxon>Octopoda</taxon>
        <taxon>Incirrata</taxon>
        <taxon>Octopodidae</taxon>
        <taxon>Octopus</taxon>
    </lineage>
</organism>
<comment type="subcellular location">
    <subcellularLocation>
        <location evidence="1 9">Secreted</location>
        <location evidence="1 9">Extracellular space</location>
        <location evidence="1 9">Extracellular matrix</location>
    </subcellularLocation>
</comment>
<comment type="similarity">
    <text evidence="2 9">Belongs to the Wnt family.</text>
</comment>
<sequence>MLTDLFIHFTTNYSSSSSNSSSKSSSNSSSSSDSNNNNNHGVKMKCIFLILLLCVSINYSSKKVKKSRFRAVRWWTLAHAESINNMLVPQTQIQNPTSLPLTRRQRNLVSKNPGSITAVYQGAKQAILECKYQFKSRRWNCPTYESGRGSSVFGKILQKGCRETAFIYAITSAAISHAVARACAAGTIYTCSCDYSAKPPGYETASPGSNNWKWGGCSDNAKFGHKFGRRFVDVVEKGQDIRYMMNLHNNAAGRVHVTSEMSQACKCHGMSGSCQIKTCWMKLPSFRKVGDLLKDRFDGATRVLPGNAGSDRRRRRKFTFTPFDPNHKPPTKKDLVYFEKSPEFCNQNNGIGFKGTVGRECNDTSLGLEGCDLMCCGRGHQSQSYMVLERCNCTFRWCCEVMCEACKVTKMRHTCL</sequence>
<comment type="function">
    <text evidence="9">Ligand for members of the frizzled family of seven transmembrane receptors.</text>
</comment>
<dbReference type="Proteomes" id="UP000515154">
    <property type="component" value="Linkage group LG23"/>
</dbReference>
<dbReference type="InterPro" id="IPR005817">
    <property type="entry name" value="Wnt"/>
</dbReference>
<evidence type="ECO:0000313" key="11">
    <source>
        <dbReference type="Proteomes" id="UP000515154"/>
    </source>
</evidence>
<dbReference type="PANTHER" id="PTHR12027:SF91">
    <property type="entry name" value="PROTO-ONCOGENE WNT-1"/>
    <property type="match status" value="1"/>
</dbReference>
<keyword evidence="8" id="KW-0449">Lipoprotein</keyword>
<dbReference type="InterPro" id="IPR018161">
    <property type="entry name" value="Wnt_CS"/>
</dbReference>
<evidence type="ECO:0000256" key="1">
    <source>
        <dbReference type="ARBA" id="ARBA00004498"/>
    </source>
</evidence>
<dbReference type="SMART" id="SM00097">
    <property type="entry name" value="WNT1"/>
    <property type="match status" value="1"/>
</dbReference>
<reference evidence="12" key="1">
    <citation type="submission" date="2025-08" db="UniProtKB">
        <authorList>
            <consortium name="RefSeq"/>
        </authorList>
    </citation>
    <scope>IDENTIFICATION</scope>
</reference>
<dbReference type="Gene3D" id="3.30.2460.20">
    <property type="match status" value="1"/>
</dbReference>
<dbReference type="PANTHER" id="PTHR12027">
    <property type="entry name" value="WNT RELATED"/>
    <property type="match status" value="1"/>
</dbReference>
<dbReference type="CDD" id="cd19333">
    <property type="entry name" value="Wnt_Wnt1"/>
    <property type="match status" value="1"/>
</dbReference>
<dbReference type="KEGG" id="osn:115223593"/>
<protein>
    <recommendedName>
        <fullName evidence="9">Protein Wnt</fullName>
    </recommendedName>
</protein>
<dbReference type="GO" id="GO:0005615">
    <property type="term" value="C:extracellular space"/>
    <property type="evidence" value="ECO:0007669"/>
    <property type="project" value="TreeGrafter"/>
</dbReference>
<feature type="region of interest" description="Disordered" evidence="10">
    <location>
        <begin position="12"/>
        <end position="37"/>
    </location>
</feature>
<keyword evidence="4" id="KW-0964">Secreted</keyword>
<evidence type="ECO:0000256" key="8">
    <source>
        <dbReference type="ARBA" id="ARBA00023288"/>
    </source>
</evidence>
<keyword evidence="3 9" id="KW-0217">Developmental protein</keyword>
<dbReference type="PROSITE" id="PS00246">
    <property type="entry name" value="WNT1"/>
    <property type="match status" value="1"/>
</dbReference>
<evidence type="ECO:0000313" key="12">
    <source>
        <dbReference type="RefSeq" id="XP_029650103.2"/>
    </source>
</evidence>
<evidence type="ECO:0000256" key="4">
    <source>
        <dbReference type="ARBA" id="ARBA00022525"/>
    </source>
</evidence>
<dbReference type="AlphaFoldDB" id="A0A6P7TFP6"/>
<dbReference type="PRINTS" id="PR01349">
    <property type="entry name" value="WNTPROTEIN"/>
</dbReference>
<evidence type="ECO:0000256" key="7">
    <source>
        <dbReference type="ARBA" id="ARBA00023157"/>
    </source>
</evidence>
<dbReference type="GO" id="GO:0005109">
    <property type="term" value="F:frizzled binding"/>
    <property type="evidence" value="ECO:0007669"/>
    <property type="project" value="TreeGrafter"/>
</dbReference>
<keyword evidence="11" id="KW-1185">Reference proteome</keyword>
<accession>A0A6P7TFP6</accession>
<dbReference type="FunFam" id="3.30.2460.20:FF:000001">
    <property type="entry name" value="Wnt homolog"/>
    <property type="match status" value="1"/>
</dbReference>
<keyword evidence="5" id="KW-0272">Extracellular matrix</keyword>
<dbReference type="GO" id="GO:0060070">
    <property type="term" value="P:canonical Wnt signaling pathway"/>
    <property type="evidence" value="ECO:0007669"/>
    <property type="project" value="TreeGrafter"/>
</dbReference>
<name>A0A6P7TFP6_9MOLL</name>
<evidence type="ECO:0000256" key="10">
    <source>
        <dbReference type="SAM" id="MobiDB-lite"/>
    </source>
</evidence>
<evidence type="ECO:0000256" key="6">
    <source>
        <dbReference type="ARBA" id="ARBA00022687"/>
    </source>
</evidence>